<dbReference type="AlphaFoldDB" id="A0A672LG04"/>
<evidence type="ECO:0000313" key="1">
    <source>
        <dbReference type="Ensembl" id="ENSSGRP00000024629.1"/>
    </source>
</evidence>
<evidence type="ECO:0008006" key="3">
    <source>
        <dbReference type="Google" id="ProtNLM"/>
    </source>
</evidence>
<reference evidence="1" key="1">
    <citation type="submission" date="2025-08" db="UniProtKB">
        <authorList>
            <consortium name="Ensembl"/>
        </authorList>
    </citation>
    <scope>IDENTIFICATION</scope>
</reference>
<protein>
    <recommendedName>
        <fullName evidence="3">Anaphase-promoting complex subunit 4 WD40 domain-containing protein</fullName>
    </recommendedName>
</protein>
<dbReference type="OMA" id="HADASCW"/>
<keyword evidence="2" id="KW-1185">Reference proteome</keyword>
<dbReference type="InterPro" id="IPR015943">
    <property type="entry name" value="WD40/YVTN_repeat-like_dom_sf"/>
</dbReference>
<dbReference type="Gene3D" id="2.130.10.10">
    <property type="entry name" value="YVTN repeat-like/Quinoprotein amine dehydrogenase"/>
    <property type="match status" value="1"/>
</dbReference>
<dbReference type="Proteomes" id="UP000472262">
    <property type="component" value="Unassembled WGS sequence"/>
</dbReference>
<dbReference type="PROSITE" id="PS51257">
    <property type="entry name" value="PROKAR_LIPOPROTEIN"/>
    <property type="match status" value="1"/>
</dbReference>
<dbReference type="Ensembl" id="ENSSGRT00000026546.1">
    <property type="protein sequence ID" value="ENSSGRP00000024629.1"/>
    <property type="gene ID" value="ENSSGRG00000014442.1"/>
</dbReference>
<proteinExistence type="predicted"/>
<sequence length="59" mass="6268">MKGALELQQRVSAHADASCWYVAWSPAGTLLASCGGDRLIVLKSEVCCDWSAIQCVVIG</sequence>
<evidence type="ECO:0000313" key="2">
    <source>
        <dbReference type="Proteomes" id="UP000472262"/>
    </source>
</evidence>
<organism evidence="1 2">
    <name type="scientific">Sinocyclocheilus grahami</name>
    <name type="common">Dianchi golden-line fish</name>
    <name type="synonym">Barbus grahami</name>
    <dbReference type="NCBI Taxonomy" id="75366"/>
    <lineage>
        <taxon>Eukaryota</taxon>
        <taxon>Metazoa</taxon>
        <taxon>Chordata</taxon>
        <taxon>Craniata</taxon>
        <taxon>Vertebrata</taxon>
        <taxon>Euteleostomi</taxon>
        <taxon>Actinopterygii</taxon>
        <taxon>Neopterygii</taxon>
        <taxon>Teleostei</taxon>
        <taxon>Ostariophysi</taxon>
        <taxon>Cypriniformes</taxon>
        <taxon>Cyprinidae</taxon>
        <taxon>Cyprininae</taxon>
        <taxon>Sinocyclocheilus</taxon>
    </lineage>
</organism>
<name>A0A672LG04_SINGR</name>
<reference evidence="1" key="2">
    <citation type="submission" date="2025-09" db="UniProtKB">
        <authorList>
            <consortium name="Ensembl"/>
        </authorList>
    </citation>
    <scope>IDENTIFICATION</scope>
</reference>
<accession>A0A672LG04</accession>
<dbReference type="InParanoid" id="A0A672LG04"/>